<evidence type="ECO:0000256" key="3">
    <source>
        <dbReference type="ARBA" id="ARBA00023157"/>
    </source>
</evidence>
<evidence type="ECO:0000256" key="4">
    <source>
        <dbReference type="ARBA" id="ARBA00023180"/>
    </source>
</evidence>
<accession>G3PMD0</accession>
<dbReference type="InterPro" id="IPR003598">
    <property type="entry name" value="Ig_sub2"/>
</dbReference>
<dbReference type="SMART" id="SM00408">
    <property type="entry name" value="IGc2"/>
    <property type="match status" value="3"/>
</dbReference>
<dbReference type="InterPro" id="IPR051275">
    <property type="entry name" value="Cell_adhesion_signaling"/>
</dbReference>
<dbReference type="PANTHER" id="PTHR11640">
    <property type="entry name" value="NEPHRIN"/>
    <property type="match status" value="1"/>
</dbReference>
<keyword evidence="2 7" id="KW-0472">Membrane</keyword>
<dbReference type="SUPFAM" id="SSF48726">
    <property type="entry name" value="Immunoglobulin"/>
    <property type="match status" value="4"/>
</dbReference>
<reference evidence="9 10" key="1">
    <citation type="journal article" date="2021" name="G3 (Bethesda)">
        <title>Improved contiguity of the threespine stickleback genome using long-read sequencing.</title>
        <authorList>
            <person name="Nath S."/>
            <person name="Shaw D.E."/>
            <person name="White M.A."/>
        </authorList>
    </citation>
    <scope>NUCLEOTIDE SEQUENCE [LARGE SCALE GENOMIC DNA]</scope>
    <source>
        <strain evidence="9 10">Lake Benthic</strain>
    </source>
</reference>
<protein>
    <submittedName>
        <fullName evidence="9">V-set and immunoglobulin domain containing 10</fullName>
    </submittedName>
</protein>
<dbReference type="SMART" id="SM00409">
    <property type="entry name" value="IG"/>
    <property type="match status" value="3"/>
</dbReference>
<keyword evidence="5" id="KW-0393">Immunoglobulin domain</keyword>
<dbReference type="CDD" id="cd00096">
    <property type="entry name" value="Ig"/>
    <property type="match status" value="1"/>
</dbReference>
<dbReference type="Pfam" id="PF13927">
    <property type="entry name" value="Ig_3"/>
    <property type="match status" value="3"/>
</dbReference>
<dbReference type="eggNOG" id="ENOG502R53I">
    <property type="taxonomic scope" value="Eukaryota"/>
</dbReference>
<reference evidence="9" key="2">
    <citation type="submission" date="2025-08" db="UniProtKB">
        <authorList>
            <consortium name="Ensembl"/>
        </authorList>
    </citation>
    <scope>IDENTIFICATION</scope>
</reference>
<dbReference type="InterPro" id="IPR003599">
    <property type="entry name" value="Ig_sub"/>
</dbReference>
<feature type="domain" description="Ig-like" evidence="8">
    <location>
        <begin position="260"/>
        <end position="337"/>
    </location>
</feature>
<dbReference type="GO" id="GO:0005911">
    <property type="term" value="C:cell-cell junction"/>
    <property type="evidence" value="ECO:0007669"/>
    <property type="project" value="TreeGrafter"/>
</dbReference>
<keyword evidence="4" id="KW-0325">Glycoprotein</keyword>
<dbReference type="PANTHER" id="PTHR11640:SF157">
    <property type="entry name" value="V-SET AND IMMUNOGLOBULIN DOMAIN-CONTAINING PROTEIN 10"/>
    <property type="match status" value="1"/>
</dbReference>
<feature type="region of interest" description="Disordered" evidence="6">
    <location>
        <begin position="538"/>
        <end position="566"/>
    </location>
</feature>
<dbReference type="Proteomes" id="UP000007635">
    <property type="component" value="Chromosome XIII"/>
</dbReference>
<feature type="domain" description="Ig-like" evidence="8">
    <location>
        <begin position="163"/>
        <end position="249"/>
    </location>
</feature>
<dbReference type="Ensembl" id="ENSGACT00000018799.2">
    <property type="protein sequence ID" value="ENSGACP00000018761.2"/>
    <property type="gene ID" value="ENSGACG00000014209.2"/>
</dbReference>
<evidence type="ECO:0000313" key="10">
    <source>
        <dbReference type="Proteomes" id="UP000007635"/>
    </source>
</evidence>
<keyword evidence="3" id="KW-1015">Disulfide bond</keyword>
<dbReference type="GeneTree" id="ENSGT00940000159876"/>
<evidence type="ECO:0000259" key="8">
    <source>
        <dbReference type="PROSITE" id="PS50835"/>
    </source>
</evidence>
<evidence type="ECO:0000256" key="7">
    <source>
        <dbReference type="SAM" id="Phobius"/>
    </source>
</evidence>
<keyword evidence="7" id="KW-0812">Transmembrane</keyword>
<dbReference type="GO" id="GO:0098609">
    <property type="term" value="P:cell-cell adhesion"/>
    <property type="evidence" value="ECO:0007669"/>
    <property type="project" value="TreeGrafter"/>
</dbReference>
<sequence length="566" mass="60243">ALIVLLTSSRPTCAFGRTRAHVVGHHATRGHVVPFHVDHQKVVPLPARKGQTAVSDSDSTETALVAAPGDVAALPCYAVGNETPILTTWVKNGQEVASSQTPAPAGQRVTVTNDGSLRIGRVAPGDEGTYRCSSTLPGNYTFHARVSLRVSTGPENVSTSVGPATALSNGTLVVLRGSSVSFHCSGSSYPSQRLTWAFSGASSSNDSLTSTANTTLDFRIEDVQPGAQGVYSCRAHNPVSGQAVNRSTQLLVYYVPDRRPDCAWAPARDPSQVRFNCTWSGAYPTPTLLWGDGDDQGDPPAHRVGSGYASDRGESLSLMLNRSALSDGQTLRCAARHPALAAGTETSCSFTLKSPYPEGEPLVTALAATSVTLTCTEDVSLPPANTTWKRGLQQEDIVPGSKYVLFNDGPARRLTIHNISKEDEGVYFCRSENPLAVRELEVYLTVKTSSAYTGVILGVFIAALIVGSAVIVAKTLHFNRHRMCLGNGFGQMEEDSGDVLSLVESDDEQIFRDAVPQLPPIANGHQTTLVQIHRIPSSDHEDAETADTSPQEDTAQTEPPGDLLTL</sequence>
<dbReference type="InterPro" id="IPR013783">
    <property type="entry name" value="Ig-like_fold"/>
</dbReference>
<dbReference type="Bgee" id="ENSGACG00000014209">
    <property type="expression patterns" value="Expressed in pharyngeal gill and 6 other cell types or tissues"/>
</dbReference>
<dbReference type="GO" id="GO:0005886">
    <property type="term" value="C:plasma membrane"/>
    <property type="evidence" value="ECO:0007669"/>
    <property type="project" value="TreeGrafter"/>
</dbReference>
<evidence type="ECO:0000256" key="6">
    <source>
        <dbReference type="SAM" id="MobiDB-lite"/>
    </source>
</evidence>
<comment type="subcellular location">
    <subcellularLocation>
        <location evidence="1">Membrane</location>
        <topology evidence="1">Single-pass type I membrane protein</topology>
    </subcellularLocation>
</comment>
<evidence type="ECO:0000256" key="2">
    <source>
        <dbReference type="ARBA" id="ARBA00023136"/>
    </source>
</evidence>
<evidence type="ECO:0000256" key="1">
    <source>
        <dbReference type="ARBA" id="ARBA00004479"/>
    </source>
</evidence>
<keyword evidence="7" id="KW-1133">Transmembrane helix</keyword>
<feature type="transmembrane region" description="Helical" evidence="7">
    <location>
        <begin position="451"/>
        <end position="473"/>
    </location>
</feature>
<feature type="compositionally biased region" description="Polar residues" evidence="6">
    <location>
        <begin position="546"/>
        <end position="557"/>
    </location>
</feature>
<evidence type="ECO:0000256" key="5">
    <source>
        <dbReference type="ARBA" id="ARBA00023319"/>
    </source>
</evidence>
<proteinExistence type="predicted"/>
<organism evidence="9 10">
    <name type="scientific">Gasterosteus aculeatus aculeatus</name>
    <name type="common">three-spined stickleback</name>
    <dbReference type="NCBI Taxonomy" id="481459"/>
    <lineage>
        <taxon>Eukaryota</taxon>
        <taxon>Metazoa</taxon>
        <taxon>Chordata</taxon>
        <taxon>Craniata</taxon>
        <taxon>Vertebrata</taxon>
        <taxon>Euteleostomi</taxon>
        <taxon>Actinopterygii</taxon>
        <taxon>Neopterygii</taxon>
        <taxon>Teleostei</taxon>
        <taxon>Neoteleostei</taxon>
        <taxon>Acanthomorphata</taxon>
        <taxon>Eupercaria</taxon>
        <taxon>Perciformes</taxon>
        <taxon>Cottioidei</taxon>
        <taxon>Gasterosteales</taxon>
        <taxon>Gasterosteidae</taxon>
        <taxon>Gasterosteus</taxon>
    </lineage>
</organism>
<dbReference type="STRING" id="69293.ENSGACP00000018761"/>
<feature type="domain" description="Ig-like" evidence="8">
    <location>
        <begin position="338"/>
        <end position="445"/>
    </location>
</feature>
<name>G3PMD0_GASAC</name>
<dbReference type="InterPro" id="IPR007110">
    <property type="entry name" value="Ig-like_dom"/>
</dbReference>
<evidence type="ECO:0000313" key="9">
    <source>
        <dbReference type="Ensembl" id="ENSGACP00000018761.2"/>
    </source>
</evidence>
<dbReference type="InParanoid" id="G3PMD0"/>
<dbReference type="AlphaFoldDB" id="G3PMD0"/>
<dbReference type="InterPro" id="IPR036179">
    <property type="entry name" value="Ig-like_dom_sf"/>
</dbReference>
<dbReference type="GO" id="GO:0007416">
    <property type="term" value="P:synapse assembly"/>
    <property type="evidence" value="ECO:0007669"/>
    <property type="project" value="TreeGrafter"/>
</dbReference>
<dbReference type="Gene3D" id="2.60.40.10">
    <property type="entry name" value="Immunoglobulins"/>
    <property type="match status" value="4"/>
</dbReference>
<keyword evidence="10" id="KW-1185">Reference proteome</keyword>
<reference evidence="9" key="3">
    <citation type="submission" date="2025-09" db="UniProtKB">
        <authorList>
            <consortium name="Ensembl"/>
        </authorList>
    </citation>
    <scope>IDENTIFICATION</scope>
</reference>
<feature type="domain" description="Ig-like" evidence="8">
    <location>
        <begin position="46"/>
        <end position="147"/>
    </location>
</feature>
<dbReference type="PROSITE" id="PS50835">
    <property type="entry name" value="IG_LIKE"/>
    <property type="match status" value="4"/>
</dbReference>
<dbReference type="GO" id="GO:0050839">
    <property type="term" value="F:cell adhesion molecule binding"/>
    <property type="evidence" value="ECO:0007669"/>
    <property type="project" value="TreeGrafter"/>
</dbReference>